<dbReference type="EMBL" id="CP104013">
    <property type="protein sequence ID" value="UYP44287.1"/>
    <property type="molecule type" value="Genomic_DNA"/>
</dbReference>
<evidence type="ECO:0000313" key="3">
    <source>
        <dbReference type="Proteomes" id="UP001208689"/>
    </source>
</evidence>
<dbReference type="SUPFAM" id="SSF69118">
    <property type="entry name" value="AhpD-like"/>
    <property type="match status" value="1"/>
</dbReference>
<dbReference type="InterPro" id="IPR029032">
    <property type="entry name" value="AhpD-like"/>
</dbReference>
<evidence type="ECO:0000313" key="2">
    <source>
        <dbReference type="EMBL" id="UYP44287.1"/>
    </source>
</evidence>
<dbReference type="Proteomes" id="UP001208689">
    <property type="component" value="Chromosome"/>
</dbReference>
<protein>
    <recommendedName>
        <fullName evidence="1">Carboxymuconolactone decarboxylase-like domain-containing protein</fullName>
    </recommendedName>
</protein>
<organism evidence="2 3">
    <name type="scientific">Candidatus Lokiarchaeum ossiferum</name>
    <dbReference type="NCBI Taxonomy" id="2951803"/>
    <lineage>
        <taxon>Archaea</taxon>
        <taxon>Promethearchaeati</taxon>
        <taxon>Promethearchaeota</taxon>
        <taxon>Promethearchaeia</taxon>
        <taxon>Promethearchaeales</taxon>
        <taxon>Promethearchaeaceae</taxon>
        <taxon>Candidatus Lokiarchaeum</taxon>
    </lineage>
</organism>
<dbReference type="Pfam" id="PF02627">
    <property type="entry name" value="CMD"/>
    <property type="match status" value="1"/>
</dbReference>
<dbReference type="NCBIfam" id="TIGR00778">
    <property type="entry name" value="ahpD_dom"/>
    <property type="match status" value="1"/>
</dbReference>
<dbReference type="InterPro" id="IPR003779">
    <property type="entry name" value="CMD-like"/>
</dbReference>
<dbReference type="Gene3D" id="1.20.1290.10">
    <property type="entry name" value="AhpD-like"/>
    <property type="match status" value="1"/>
</dbReference>
<gene>
    <name evidence="2" type="ORF">NEF87_000572</name>
</gene>
<keyword evidence="3" id="KW-1185">Reference proteome</keyword>
<feature type="domain" description="Carboxymuconolactone decarboxylase-like" evidence="1">
    <location>
        <begin position="64"/>
        <end position="122"/>
    </location>
</feature>
<evidence type="ECO:0000259" key="1">
    <source>
        <dbReference type="Pfam" id="PF02627"/>
    </source>
</evidence>
<reference evidence="2" key="1">
    <citation type="submission" date="2022-09" db="EMBL/GenBank/DDBJ databases">
        <title>Actin cytoskeleton and complex cell architecture in an #Asgard archaeon.</title>
        <authorList>
            <person name="Ponce Toledo R.I."/>
            <person name="Schleper C."/>
            <person name="Rodrigues Oliveira T."/>
            <person name="Wollweber F."/>
            <person name="Xu J."/>
            <person name="Rittmann S."/>
            <person name="Klingl A."/>
            <person name="Pilhofer M."/>
        </authorList>
    </citation>
    <scope>NUCLEOTIDE SEQUENCE</scope>
    <source>
        <strain evidence="2">B-35</strain>
    </source>
</reference>
<name>A0ABY6HPI9_9ARCH</name>
<accession>A0ABY6HPI9</accession>
<proteinExistence type="predicted"/>
<sequence>MVLKLFVLEKSMKSLKFIQDPLQKPGCLNPPNILLQKNNSIINKARFSKRYFSFLTFRDYLKSFIAHRKLIFDTMKGNRLSDEFKEKIMLAVTAVNGCVYCNYFHSKVALESGLDPESIRQISCLDFEEVSIDEAPALAFAQHYAESHEHPSSKSLHAIIKFYGVDKAQDILNCCQMITFGNLFGNTISAFESRIKGIAPPNNTFWFEFWVYLFFGIFTKFTNWD</sequence>
<dbReference type="InterPro" id="IPR004675">
    <property type="entry name" value="AhpD_core"/>
</dbReference>